<feature type="region of interest" description="Disordered" evidence="2">
    <location>
        <begin position="111"/>
        <end position="138"/>
    </location>
</feature>
<keyword evidence="1" id="KW-0175">Coiled coil</keyword>
<dbReference type="EMBL" id="KY448244">
    <property type="protein sequence ID" value="AQT28638.1"/>
    <property type="molecule type" value="Genomic_DNA"/>
</dbReference>
<dbReference type="InterPro" id="IPR036869">
    <property type="entry name" value="J_dom_sf"/>
</dbReference>
<sequence>MLTQLMVPEGSRSVAVIEDEPQTEELDLDSETGQSELEELAEDIDRLETMLNFDTERLNDFMKRVDDDCREENVEVMSLLSQISALHKEMSESDDLEQQAAAERVKKALNDEYGEDEDDEASRSHMAHDDDEEMSEADRQAHNNYIETKRKCDQIYRKIVLKTHPDKCGNTSRLDVFREATTARMDMDLRKLERLYKRVYGHDYGKVSLIDQLIAARQRRDVLRAQIEQIRSMGAWQILQVSLMYDYTTALSTVRSNLHQQIHALREQLSTLERERNWM</sequence>
<dbReference type="SUPFAM" id="SSF46565">
    <property type="entry name" value="Chaperone J-domain"/>
    <property type="match status" value="1"/>
</dbReference>
<evidence type="ECO:0000313" key="4">
    <source>
        <dbReference type="Proteomes" id="UP000221250"/>
    </source>
</evidence>
<protein>
    <recommendedName>
        <fullName evidence="5">J domain-containing protein</fullName>
    </recommendedName>
</protein>
<name>A0A1S6L381_9CAUD</name>
<evidence type="ECO:0008006" key="5">
    <source>
        <dbReference type="Google" id="ProtNLM"/>
    </source>
</evidence>
<keyword evidence="4" id="KW-1185">Reference proteome</keyword>
<proteinExistence type="predicted"/>
<gene>
    <name evidence="3" type="ORF">YOLOSWAG_158</name>
</gene>
<organism evidence="3 4">
    <name type="scientific">Erwinia phage vB_EamM_Yoloswag</name>
    <dbReference type="NCBI Taxonomy" id="1958956"/>
    <lineage>
        <taxon>Viruses</taxon>
        <taxon>Duplodnaviria</taxon>
        <taxon>Heunggongvirae</taxon>
        <taxon>Uroviricota</taxon>
        <taxon>Caudoviricetes</taxon>
        <taxon>Yoloswagvirus</taxon>
        <taxon>Yoloswagvirus yoloswag</taxon>
    </lineage>
</organism>
<evidence type="ECO:0000313" key="3">
    <source>
        <dbReference type="EMBL" id="AQT28638.1"/>
    </source>
</evidence>
<accession>A0A1S6L381</accession>
<dbReference type="Proteomes" id="UP000221250">
    <property type="component" value="Segment"/>
</dbReference>
<feature type="coiled-coil region" evidence="1">
    <location>
        <begin position="30"/>
        <end position="57"/>
    </location>
</feature>
<reference evidence="3 4" key="1">
    <citation type="submission" date="2017-01" db="EMBL/GenBank/DDBJ databases">
        <authorList>
            <person name="Mah S.A."/>
            <person name="Swanson W.J."/>
            <person name="Moy G.W."/>
            <person name="Vacquier V.D."/>
        </authorList>
    </citation>
    <scope>NUCLEOTIDE SEQUENCE [LARGE SCALE GENOMIC DNA]</scope>
</reference>
<evidence type="ECO:0000256" key="1">
    <source>
        <dbReference type="SAM" id="Coils"/>
    </source>
</evidence>
<evidence type="ECO:0000256" key="2">
    <source>
        <dbReference type="SAM" id="MobiDB-lite"/>
    </source>
</evidence>